<evidence type="ECO:0000256" key="1">
    <source>
        <dbReference type="SAM" id="Phobius"/>
    </source>
</evidence>
<accession>A0A832EBU4</accession>
<proteinExistence type="predicted"/>
<protein>
    <submittedName>
        <fullName evidence="2">Uncharacterized protein</fullName>
    </submittedName>
</protein>
<name>A0A832EBU4_9BACT</name>
<comment type="caution">
    <text evidence="2">The sequence shown here is derived from an EMBL/GenBank/DDBJ whole genome shotgun (WGS) entry which is preliminary data.</text>
</comment>
<keyword evidence="1" id="KW-0472">Membrane</keyword>
<gene>
    <name evidence="2" type="ORF">ENS06_15530</name>
</gene>
<keyword evidence="1" id="KW-1133">Transmembrane helix</keyword>
<feature type="transmembrane region" description="Helical" evidence="1">
    <location>
        <begin position="101"/>
        <end position="125"/>
    </location>
</feature>
<feature type="transmembrane region" description="Helical" evidence="1">
    <location>
        <begin position="20"/>
        <end position="40"/>
    </location>
</feature>
<sequence>MRPEKPRLLDFFESNHHLKLVLSLTVLFLLILETLIYLTAASQAGQRTRLIITNTEGQKIYETTGSTLSSYEKMVFESTFGPLDRYRMHLQSEERPFPFRAWLSAAIGVPVGLILIIAFAIKAFLNLLYGEPERHPEANPHPMPQEGRLTSLFEIFRGISVFHVGVLVVIGVVLFWMVPNLLGDFGRVAWAFLKEYKILVFGGALFLAGVLIWIIYLRYRLSKQVLENQVEIEKLRLEYHRTSEGRPLELLTASQTEPRSDA</sequence>
<reference evidence="2" key="1">
    <citation type="journal article" date="2020" name="mSystems">
        <title>Genome- and Community-Level Interaction Insights into Carbon Utilization and Element Cycling Functions of Hydrothermarchaeota in Hydrothermal Sediment.</title>
        <authorList>
            <person name="Zhou Z."/>
            <person name="Liu Y."/>
            <person name="Xu W."/>
            <person name="Pan J."/>
            <person name="Luo Z.H."/>
            <person name="Li M."/>
        </authorList>
    </citation>
    <scope>NUCLEOTIDE SEQUENCE [LARGE SCALE GENOMIC DNA]</scope>
    <source>
        <strain evidence="2">SpSt-456</strain>
    </source>
</reference>
<organism evidence="2">
    <name type="scientific">Desulfacinum infernum</name>
    <dbReference type="NCBI Taxonomy" id="35837"/>
    <lineage>
        <taxon>Bacteria</taxon>
        <taxon>Pseudomonadati</taxon>
        <taxon>Thermodesulfobacteriota</taxon>
        <taxon>Syntrophobacteria</taxon>
        <taxon>Syntrophobacterales</taxon>
        <taxon>Syntrophobacteraceae</taxon>
        <taxon>Desulfacinum</taxon>
    </lineage>
</organism>
<keyword evidence="1" id="KW-0812">Transmembrane</keyword>
<evidence type="ECO:0000313" key="2">
    <source>
        <dbReference type="EMBL" id="HFK98722.1"/>
    </source>
</evidence>
<feature type="transmembrane region" description="Helical" evidence="1">
    <location>
        <begin position="155"/>
        <end position="178"/>
    </location>
</feature>
<dbReference type="EMBL" id="DSTK01000041">
    <property type="protein sequence ID" value="HFK98722.1"/>
    <property type="molecule type" value="Genomic_DNA"/>
</dbReference>
<feature type="transmembrane region" description="Helical" evidence="1">
    <location>
        <begin position="198"/>
        <end position="217"/>
    </location>
</feature>
<dbReference type="AlphaFoldDB" id="A0A832EBU4"/>